<protein>
    <submittedName>
        <fullName evidence="1">Uncharacterized protein</fullName>
    </submittedName>
</protein>
<reference evidence="2" key="1">
    <citation type="submission" date="2017-01" db="EMBL/GenBank/DDBJ databases">
        <authorList>
            <person name="Varghese N."/>
            <person name="Submissions S."/>
        </authorList>
    </citation>
    <scope>NUCLEOTIDE SEQUENCE [LARGE SCALE GENOMIC DNA]</scope>
    <source>
        <strain evidence="2">DSM 29591</strain>
    </source>
</reference>
<proteinExistence type="predicted"/>
<evidence type="ECO:0000313" key="1">
    <source>
        <dbReference type="EMBL" id="SIT90372.1"/>
    </source>
</evidence>
<evidence type="ECO:0000313" key="2">
    <source>
        <dbReference type="Proteomes" id="UP000186997"/>
    </source>
</evidence>
<dbReference type="Proteomes" id="UP000186997">
    <property type="component" value="Unassembled WGS sequence"/>
</dbReference>
<keyword evidence="2" id="KW-1185">Reference proteome</keyword>
<gene>
    <name evidence="1" type="ORF">SAMN05421665_3083</name>
</gene>
<dbReference type="STRING" id="287098.SAMN05421665_3083"/>
<name>A0A1R3XG47_9RHOB</name>
<accession>A0A1R3XG47</accession>
<dbReference type="EMBL" id="FTPR01000003">
    <property type="protein sequence ID" value="SIT90372.1"/>
    <property type="molecule type" value="Genomic_DNA"/>
</dbReference>
<sequence length="53" mass="5336">MGGQNPADAVCLIVDTAITATTPVTTGTTGRDASFKSQKTLASYLKSTATATT</sequence>
<organism evidence="1 2">
    <name type="scientific">Yoonia rosea</name>
    <dbReference type="NCBI Taxonomy" id="287098"/>
    <lineage>
        <taxon>Bacteria</taxon>
        <taxon>Pseudomonadati</taxon>
        <taxon>Pseudomonadota</taxon>
        <taxon>Alphaproteobacteria</taxon>
        <taxon>Rhodobacterales</taxon>
        <taxon>Paracoccaceae</taxon>
        <taxon>Yoonia</taxon>
    </lineage>
</organism>
<dbReference type="AlphaFoldDB" id="A0A1R3XG47"/>